<evidence type="ECO:0000256" key="3">
    <source>
        <dbReference type="ARBA" id="ARBA00022989"/>
    </source>
</evidence>
<comment type="caution">
    <text evidence="7">The sequence shown here is derived from an EMBL/GenBank/DDBJ whole genome shotgun (WGS) entry which is preliminary data.</text>
</comment>
<dbReference type="GO" id="GO:0016020">
    <property type="term" value="C:membrane"/>
    <property type="evidence" value="ECO:0007669"/>
    <property type="project" value="UniProtKB-SubCell"/>
</dbReference>
<evidence type="ECO:0000256" key="1">
    <source>
        <dbReference type="ARBA" id="ARBA00004370"/>
    </source>
</evidence>
<reference evidence="7" key="1">
    <citation type="submission" date="2021-02" db="EMBL/GenBank/DDBJ databases">
        <authorList>
            <person name="Nowell W R."/>
        </authorList>
    </citation>
    <scope>NUCLEOTIDE SEQUENCE</scope>
</reference>
<feature type="transmembrane region" description="Helical" evidence="5">
    <location>
        <begin position="43"/>
        <end position="65"/>
    </location>
</feature>
<comment type="subcellular location">
    <subcellularLocation>
        <location evidence="1">Membrane</location>
    </subcellularLocation>
</comment>
<evidence type="ECO:0000313" key="8">
    <source>
        <dbReference type="Proteomes" id="UP000663845"/>
    </source>
</evidence>
<dbReference type="SUPFAM" id="SSF81321">
    <property type="entry name" value="Family A G protein-coupled receptor-like"/>
    <property type="match status" value="1"/>
</dbReference>
<evidence type="ECO:0000256" key="2">
    <source>
        <dbReference type="ARBA" id="ARBA00022692"/>
    </source>
</evidence>
<proteinExistence type="predicted"/>
<name>A0A815RVU0_9BILA</name>
<evidence type="ECO:0000313" key="7">
    <source>
        <dbReference type="EMBL" id="CAF1483220.1"/>
    </source>
</evidence>
<dbReference type="AlphaFoldDB" id="A0A815RVU0"/>
<evidence type="ECO:0000259" key="6">
    <source>
        <dbReference type="PROSITE" id="PS50262"/>
    </source>
</evidence>
<keyword evidence="3 5" id="KW-1133">Transmembrane helix</keyword>
<evidence type="ECO:0000256" key="5">
    <source>
        <dbReference type="SAM" id="Phobius"/>
    </source>
</evidence>
<feature type="transmembrane region" description="Helical" evidence="5">
    <location>
        <begin position="6"/>
        <end position="31"/>
    </location>
</feature>
<sequence>MSLPAVVTFWLYLIFLIPSILFCIFCLYYFLMDGQLRQGLHNHVFILILFFTLFYELTDIIWFIYYSHTGIVLSSTPIFCLIWIYIDYSGFVTILFLMSWATIERHILIFHQNCMATSIKRFLLHYLPLIVFSIYPFLFYFIVFFVMPCDVPFNYNKQRCAHGFCLFNNALVGTWDAIADYIIPTFIIIILSIVLIIRVWYSKYRVGQRIQWRNYKKMAIQLISISFLYLILYLPFMILNTAYTAGLSTDIGFDFFGITADLSYLIILFIPFLCAFSSPELRKKIKKITQTCQRSRRVVGPETFPMYHLRSNRVVRRTSVIH</sequence>
<dbReference type="EMBL" id="CAJNOG010001983">
    <property type="protein sequence ID" value="CAF1483220.1"/>
    <property type="molecule type" value="Genomic_DNA"/>
</dbReference>
<organism evidence="7 8">
    <name type="scientific">Adineta steineri</name>
    <dbReference type="NCBI Taxonomy" id="433720"/>
    <lineage>
        <taxon>Eukaryota</taxon>
        <taxon>Metazoa</taxon>
        <taxon>Spiralia</taxon>
        <taxon>Gnathifera</taxon>
        <taxon>Rotifera</taxon>
        <taxon>Eurotatoria</taxon>
        <taxon>Bdelloidea</taxon>
        <taxon>Adinetida</taxon>
        <taxon>Adinetidae</taxon>
        <taxon>Adineta</taxon>
    </lineage>
</organism>
<feature type="transmembrane region" description="Helical" evidence="5">
    <location>
        <begin position="71"/>
        <end position="101"/>
    </location>
</feature>
<feature type="transmembrane region" description="Helical" evidence="5">
    <location>
        <begin position="181"/>
        <end position="201"/>
    </location>
</feature>
<feature type="transmembrane region" description="Helical" evidence="5">
    <location>
        <begin position="122"/>
        <end position="147"/>
    </location>
</feature>
<feature type="transmembrane region" description="Helical" evidence="5">
    <location>
        <begin position="255"/>
        <end position="276"/>
    </location>
</feature>
<dbReference type="InterPro" id="IPR017452">
    <property type="entry name" value="GPCR_Rhodpsn_7TM"/>
</dbReference>
<gene>
    <name evidence="7" type="ORF">JYZ213_LOCUS42494</name>
</gene>
<feature type="domain" description="G-protein coupled receptors family 1 profile" evidence="6">
    <location>
        <begin position="22"/>
        <end position="274"/>
    </location>
</feature>
<protein>
    <recommendedName>
        <fullName evidence="6">G-protein coupled receptors family 1 profile domain-containing protein</fullName>
    </recommendedName>
</protein>
<keyword evidence="2 5" id="KW-0812">Transmembrane</keyword>
<dbReference type="Proteomes" id="UP000663845">
    <property type="component" value="Unassembled WGS sequence"/>
</dbReference>
<dbReference type="PROSITE" id="PS50262">
    <property type="entry name" value="G_PROTEIN_RECEP_F1_2"/>
    <property type="match status" value="1"/>
</dbReference>
<feature type="transmembrane region" description="Helical" evidence="5">
    <location>
        <begin position="222"/>
        <end position="243"/>
    </location>
</feature>
<keyword evidence="4 5" id="KW-0472">Membrane</keyword>
<evidence type="ECO:0000256" key="4">
    <source>
        <dbReference type="ARBA" id="ARBA00023136"/>
    </source>
</evidence>
<dbReference type="Gene3D" id="1.20.1070.10">
    <property type="entry name" value="Rhodopsin 7-helix transmembrane proteins"/>
    <property type="match status" value="1"/>
</dbReference>
<accession>A0A815RVU0</accession>